<comment type="caution">
    <text evidence="5">The sequence shown here is derived from an EMBL/GenBank/DDBJ whole genome shotgun (WGS) entry which is preliminary data.</text>
</comment>
<dbReference type="Gene3D" id="2.40.50.230">
    <property type="entry name" value="Gp5 N-terminal domain"/>
    <property type="match status" value="1"/>
</dbReference>
<evidence type="ECO:0000256" key="2">
    <source>
        <dbReference type="SAM" id="MobiDB-lite"/>
    </source>
</evidence>
<dbReference type="SUPFAM" id="SSF69349">
    <property type="entry name" value="Phage fibre proteins"/>
    <property type="match status" value="2"/>
</dbReference>
<accession>A0A4U1JHZ2</accession>
<sequence>MHNVRFLVDGAETLSCRSLRGTERLGQSTELEFDLFSTEGVAPADVVGKPCAVVLEGGIGARIVGGIVTRFSAVATANPNGERRYRATVHSRLAAVELRTRSRIFQKMTIPDIVKKVLLEAGYDGRQVELRLYESHIEREYVVQYAENDAAFVRRMCEDEGLVFRFDADEEGVERIVLEDATTYSLAALEEPLPLVDVSALGMFEIAAFDARILAKRRPGKVTLRDYNHEKPDLALSATSKAGTDVEQSVEVYEGPGGFREPDEGDARARLRLETLRADALELVFRTTAVALTPGLSFTIEAQGDYAGSAKPAGKYTVVAVEHQWTFGDARVAVEVRALPRDTPYRLPRTAARPRLTGVQSAFVTGAAGEEIHTDAQGRIKVQFPWDLEGKGDEKATLPIRVMQPNMPGSMAIPRVGWEVLVAFEDGDPEKPVVLGRTYNAKFAPPYQLPANKTVTALQTYSSPGSGGTNSIRFDDAAGRQHVFVQAQFGKSVSVSNDMVTQTVKNENVGITGSQTRTVGGNENVSVTQAYRTAVGPQSATVGGKQEIYVKGHTIVGVGSESVLVGAAVLEKVGNPVNGLLNLAKAAAMSGAGALGQYGQFLAAGGGLALSGYEGYKHGGAAGAMKGVGLGAVGIAAGMIPGGEAIFAVAQGAAQPAPWREGPPPSGDTAGGGGGTGASDNAGAGGPGPGHRNTSVKGAMTEIIAGASAIVTPGDIGWYTVGPSSFLIGGSYTTKTARGGVSVLGASSETLGSLKIDVKGVLARDVKGPVRTTIAGALTSQASGKHTIKAGGALTIEVGGSLTLQGGKVSFNCGGATITASESGVLIEAGTITIHRSSKQSGVTGHT</sequence>
<evidence type="ECO:0000259" key="4">
    <source>
        <dbReference type="Pfam" id="PF22178"/>
    </source>
</evidence>
<proteinExistence type="inferred from homology"/>
<evidence type="ECO:0000259" key="3">
    <source>
        <dbReference type="Pfam" id="PF04717"/>
    </source>
</evidence>
<dbReference type="SUPFAM" id="SSF69279">
    <property type="entry name" value="Phage tail proteins"/>
    <property type="match status" value="2"/>
</dbReference>
<feature type="domain" description="Gp5/Type VI secretion system Vgr protein OB-fold" evidence="3">
    <location>
        <begin position="373"/>
        <end position="439"/>
    </location>
</feature>
<dbReference type="Gene3D" id="2.30.110.50">
    <property type="match status" value="1"/>
</dbReference>
<dbReference type="Pfam" id="PF05954">
    <property type="entry name" value="Phage_GPD"/>
    <property type="match status" value="1"/>
</dbReference>
<dbReference type="Pfam" id="PF04717">
    <property type="entry name" value="Phage_base_V"/>
    <property type="match status" value="1"/>
</dbReference>
<organism evidence="5 6">
    <name type="scientific">Polyangium fumosum</name>
    <dbReference type="NCBI Taxonomy" id="889272"/>
    <lineage>
        <taxon>Bacteria</taxon>
        <taxon>Pseudomonadati</taxon>
        <taxon>Myxococcota</taxon>
        <taxon>Polyangia</taxon>
        <taxon>Polyangiales</taxon>
        <taxon>Polyangiaceae</taxon>
        <taxon>Polyangium</taxon>
    </lineage>
</organism>
<dbReference type="RefSeq" id="WP_136927546.1">
    <property type="nucleotide sequence ID" value="NZ_SSMQ01000003.1"/>
</dbReference>
<evidence type="ECO:0000313" key="5">
    <source>
        <dbReference type="EMBL" id="TKD12248.1"/>
    </source>
</evidence>
<dbReference type="Proteomes" id="UP000309215">
    <property type="component" value="Unassembled WGS sequence"/>
</dbReference>
<dbReference type="InterPro" id="IPR006533">
    <property type="entry name" value="T6SS_Vgr_RhsGE"/>
</dbReference>
<protein>
    <submittedName>
        <fullName evidence="5">Type VI secretion system tip protein VgrG</fullName>
    </submittedName>
</protein>
<dbReference type="NCBIfam" id="TIGR03361">
    <property type="entry name" value="VI_Rhs_Vgr"/>
    <property type="match status" value="1"/>
</dbReference>
<dbReference type="Gene3D" id="3.55.50.10">
    <property type="entry name" value="Baseplate protein-like domains"/>
    <property type="match status" value="1"/>
</dbReference>
<dbReference type="OrthoDB" id="5482121at2"/>
<feature type="region of interest" description="Disordered" evidence="2">
    <location>
        <begin position="654"/>
        <end position="695"/>
    </location>
</feature>
<dbReference type="InterPro" id="IPR037026">
    <property type="entry name" value="Vgr_OB-fold_dom_sf"/>
</dbReference>
<gene>
    <name evidence="5" type="primary">tssI</name>
    <name evidence="5" type="ORF">E8A74_03835</name>
</gene>
<name>A0A4U1JHZ2_9BACT</name>
<feature type="compositionally biased region" description="Gly residues" evidence="2">
    <location>
        <begin position="669"/>
        <end position="689"/>
    </location>
</feature>
<dbReference type="InterPro" id="IPR006531">
    <property type="entry name" value="Gp5/Vgr_OB"/>
</dbReference>
<comment type="similarity">
    <text evidence="1">Belongs to the VgrG protein family.</text>
</comment>
<dbReference type="Gene3D" id="4.10.220.110">
    <property type="match status" value="1"/>
</dbReference>
<dbReference type="EMBL" id="SSMQ01000003">
    <property type="protein sequence ID" value="TKD12248.1"/>
    <property type="molecule type" value="Genomic_DNA"/>
</dbReference>
<feature type="domain" description="Gp5/Type VI secretion system Vgr C-terminal trimerisation" evidence="4">
    <location>
        <begin position="457"/>
        <end position="561"/>
    </location>
</feature>
<dbReference type="SUPFAM" id="SSF69255">
    <property type="entry name" value="gp5 N-terminal domain-like"/>
    <property type="match status" value="1"/>
</dbReference>
<reference evidence="5 6" key="1">
    <citation type="submission" date="2019-04" db="EMBL/GenBank/DDBJ databases">
        <authorList>
            <person name="Li Y."/>
            <person name="Wang J."/>
        </authorList>
    </citation>
    <scope>NUCLEOTIDE SEQUENCE [LARGE SCALE GENOMIC DNA]</scope>
    <source>
        <strain evidence="5 6">DSM 14668</strain>
    </source>
</reference>
<dbReference type="Pfam" id="PF22178">
    <property type="entry name" value="Gp5_trimer_C"/>
    <property type="match status" value="1"/>
</dbReference>
<dbReference type="InterPro" id="IPR017847">
    <property type="entry name" value="T6SS_RhsGE_Vgr_subset"/>
</dbReference>
<dbReference type="AlphaFoldDB" id="A0A4U1JHZ2"/>
<keyword evidence="6" id="KW-1185">Reference proteome</keyword>
<dbReference type="NCBIfam" id="TIGR01646">
    <property type="entry name" value="vgr_GE"/>
    <property type="match status" value="1"/>
</dbReference>
<evidence type="ECO:0000256" key="1">
    <source>
        <dbReference type="ARBA" id="ARBA00005558"/>
    </source>
</evidence>
<dbReference type="InterPro" id="IPR054030">
    <property type="entry name" value="Gp5_Vgr_C"/>
</dbReference>
<evidence type="ECO:0000313" key="6">
    <source>
        <dbReference type="Proteomes" id="UP000309215"/>
    </source>
</evidence>